<dbReference type="RefSeq" id="WP_422865323.1">
    <property type="nucleotide sequence ID" value="NZ_JAMSKV010000017.1"/>
</dbReference>
<sequence>MGWANCGHDSKGRPIGYAHSATCDHPGCDAQIHRGVAYACGGDHGEAEWSCDGYFCNRHRNKYLPIEGWIVGVCQKDYDEAKAYAIKSPELAQELVRFFEEDEGPDWRGPEANQ</sequence>
<evidence type="ECO:0000313" key="2">
    <source>
        <dbReference type="Proteomes" id="UP001524587"/>
    </source>
</evidence>
<keyword evidence="2" id="KW-1185">Reference proteome</keyword>
<dbReference type="Proteomes" id="UP001524587">
    <property type="component" value="Unassembled WGS sequence"/>
</dbReference>
<dbReference type="EMBL" id="JAMSKV010000017">
    <property type="protein sequence ID" value="MCQ8279834.1"/>
    <property type="molecule type" value="Genomic_DNA"/>
</dbReference>
<evidence type="ECO:0000313" key="1">
    <source>
        <dbReference type="EMBL" id="MCQ8279834.1"/>
    </source>
</evidence>
<proteinExistence type="predicted"/>
<protein>
    <submittedName>
        <fullName evidence="1">Uncharacterized protein</fullName>
    </submittedName>
</protein>
<accession>A0ABT1WAB3</accession>
<organism evidence="1 2">
    <name type="scientific">Endosaccharibacter trunci</name>
    <dbReference type="NCBI Taxonomy" id="2812733"/>
    <lineage>
        <taxon>Bacteria</taxon>
        <taxon>Pseudomonadati</taxon>
        <taxon>Pseudomonadota</taxon>
        <taxon>Alphaproteobacteria</taxon>
        <taxon>Acetobacterales</taxon>
        <taxon>Acetobacteraceae</taxon>
        <taxon>Endosaccharibacter</taxon>
    </lineage>
</organism>
<reference evidence="1 2" key="1">
    <citation type="submission" date="2022-06" db="EMBL/GenBank/DDBJ databases">
        <title>Endosaccharibacter gen. nov., sp. nov., endophytic bacteria isolated from sugarcane.</title>
        <authorList>
            <person name="Pitiwittayakul N."/>
            <person name="Yukphan P."/>
            <person name="Charoenyingcharoen P."/>
            <person name="Tanasupawat S."/>
        </authorList>
    </citation>
    <scope>NUCLEOTIDE SEQUENCE [LARGE SCALE GENOMIC DNA]</scope>
    <source>
        <strain evidence="1 2">KSS8</strain>
    </source>
</reference>
<comment type="caution">
    <text evidence="1">The sequence shown here is derived from an EMBL/GenBank/DDBJ whole genome shotgun (WGS) entry which is preliminary data.</text>
</comment>
<name>A0ABT1WAB3_9PROT</name>
<gene>
    <name evidence="1" type="ORF">NFI95_15425</name>
</gene>